<dbReference type="VEuPathDB" id="FungiDB:EYZ11_005776"/>
<keyword evidence="2" id="KW-1185">Reference proteome</keyword>
<proteinExistence type="predicted"/>
<dbReference type="EMBL" id="SOSA01000191">
    <property type="protein sequence ID" value="THC94737.1"/>
    <property type="molecule type" value="Genomic_DNA"/>
</dbReference>
<dbReference type="Proteomes" id="UP000308092">
    <property type="component" value="Unassembled WGS sequence"/>
</dbReference>
<sequence>MTLHSASPAVKWAAVHVDLPPLFPSSRPHFAAFMNFPWPVTVREYPAMSIIVIGCWDFVERGVAERLSAPG</sequence>
<protein>
    <submittedName>
        <fullName evidence="1">Uncharacterized protein</fullName>
    </submittedName>
</protein>
<reference evidence="1 2" key="1">
    <citation type="submission" date="2019-03" db="EMBL/GenBank/DDBJ databases">
        <title>The genome sequence of a newly discovered highly antifungal drug resistant Aspergillus species, Aspergillus tanneri NIH 1004.</title>
        <authorList>
            <person name="Mounaud S."/>
            <person name="Singh I."/>
            <person name="Joardar V."/>
            <person name="Pakala S."/>
            <person name="Pakala S."/>
            <person name="Venepally P."/>
            <person name="Hoover J."/>
            <person name="Nierman W."/>
            <person name="Chung J."/>
            <person name="Losada L."/>
        </authorList>
    </citation>
    <scope>NUCLEOTIDE SEQUENCE [LARGE SCALE GENOMIC DNA]</scope>
    <source>
        <strain evidence="1 2">NIH1004</strain>
    </source>
</reference>
<accession>A0A4S3JJF9</accession>
<comment type="caution">
    <text evidence="1">The sequence shown here is derived from an EMBL/GenBank/DDBJ whole genome shotgun (WGS) entry which is preliminary data.</text>
</comment>
<name>A0A4S3JJF9_9EURO</name>
<organism evidence="1 2">
    <name type="scientific">Aspergillus tanneri</name>
    <dbReference type="NCBI Taxonomy" id="1220188"/>
    <lineage>
        <taxon>Eukaryota</taxon>
        <taxon>Fungi</taxon>
        <taxon>Dikarya</taxon>
        <taxon>Ascomycota</taxon>
        <taxon>Pezizomycotina</taxon>
        <taxon>Eurotiomycetes</taxon>
        <taxon>Eurotiomycetidae</taxon>
        <taxon>Eurotiales</taxon>
        <taxon>Aspergillaceae</taxon>
        <taxon>Aspergillus</taxon>
        <taxon>Aspergillus subgen. Circumdati</taxon>
    </lineage>
</organism>
<evidence type="ECO:0000313" key="1">
    <source>
        <dbReference type="EMBL" id="THC94737.1"/>
    </source>
</evidence>
<dbReference type="AlphaFoldDB" id="A0A4S3JJF9"/>
<gene>
    <name evidence="1" type="ORF">EYZ11_005776</name>
</gene>
<evidence type="ECO:0000313" key="2">
    <source>
        <dbReference type="Proteomes" id="UP000308092"/>
    </source>
</evidence>